<name>A0A840UT46_9BACT</name>
<dbReference type="InterPro" id="IPR000086">
    <property type="entry name" value="NUDIX_hydrolase_dom"/>
</dbReference>
<evidence type="ECO:0000313" key="3">
    <source>
        <dbReference type="Proteomes" id="UP000539642"/>
    </source>
</evidence>
<dbReference type="PANTHER" id="PTHR43222:SF2">
    <property type="entry name" value="NUDIX HYDROLASE 23, CHLOROPLASTIC"/>
    <property type="match status" value="1"/>
</dbReference>
<keyword evidence="3" id="KW-1185">Reference proteome</keyword>
<accession>A0A840UT46</accession>
<organism evidence="2 3">
    <name type="scientific">Desulfoprunum benzoelyticum</name>
    <dbReference type="NCBI Taxonomy" id="1506996"/>
    <lineage>
        <taxon>Bacteria</taxon>
        <taxon>Pseudomonadati</taxon>
        <taxon>Thermodesulfobacteriota</taxon>
        <taxon>Desulfobulbia</taxon>
        <taxon>Desulfobulbales</taxon>
        <taxon>Desulfobulbaceae</taxon>
        <taxon>Desulfoprunum</taxon>
    </lineage>
</organism>
<feature type="domain" description="Nudix hydrolase" evidence="1">
    <location>
        <begin position="36"/>
        <end position="159"/>
    </location>
</feature>
<dbReference type="AlphaFoldDB" id="A0A840UT46"/>
<dbReference type="SUPFAM" id="SSF55811">
    <property type="entry name" value="Nudix"/>
    <property type="match status" value="1"/>
</dbReference>
<comment type="caution">
    <text evidence="2">The sequence shown here is derived from an EMBL/GenBank/DDBJ whole genome shotgun (WGS) entry which is preliminary data.</text>
</comment>
<dbReference type="Pfam" id="PF00293">
    <property type="entry name" value="NUDIX"/>
    <property type="match status" value="1"/>
</dbReference>
<proteinExistence type="predicted"/>
<dbReference type="EMBL" id="JACHEO010000007">
    <property type="protein sequence ID" value="MBB5347923.1"/>
    <property type="molecule type" value="Genomic_DNA"/>
</dbReference>
<dbReference type="Gene3D" id="3.90.79.10">
    <property type="entry name" value="Nucleoside Triphosphate Pyrophosphohydrolase"/>
    <property type="match status" value="1"/>
</dbReference>
<dbReference type="InterPro" id="IPR029401">
    <property type="entry name" value="Nudix_N"/>
</dbReference>
<dbReference type="Gene3D" id="2.20.70.10">
    <property type="match status" value="1"/>
</dbReference>
<dbReference type="CDD" id="cd04511">
    <property type="entry name" value="NUDIX_Hydrolase"/>
    <property type="match status" value="1"/>
</dbReference>
<dbReference type="Proteomes" id="UP000539642">
    <property type="component" value="Unassembled WGS sequence"/>
</dbReference>
<protein>
    <submittedName>
        <fullName evidence="2">ADP-ribose pyrophosphatase YjhB (NUDIX family)</fullName>
    </submittedName>
</protein>
<reference evidence="2 3" key="1">
    <citation type="submission" date="2020-08" db="EMBL/GenBank/DDBJ databases">
        <title>Genomic Encyclopedia of Type Strains, Phase IV (KMG-IV): sequencing the most valuable type-strain genomes for metagenomic binning, comparative biology and taxonomic classification.</title>
        <authorList>
            <person name="Goeker M."/>
        </authorList>
    </citation>
    <scope>NUCLEOTIDE SEQUENCE [LARGE SCALE GENOMIC DNA]</scope>
    <source>
        <strain evidence="2 3">DSM 28570</strain>
    </source>
</reference>
<dbReference type="PROSITE" id="PS51462">
    <property type="entry name" value="NUDIX"/>
    <property type="match status" value="1"/>
</dbReference>
<sequence length="176" mass="20066">MNFCTQCSAKVTLRIPEGDGRPRFVCDSCGAIHYENPKMVVGTLPVMDDTILLCRRAIEPRRNMWTLPAGWLENGETLSDCAVRETLEEAWAQVADLQPYVLVNLPFINQLYFIYRARLINDDFHSGSESLEVKLFSPAEIPWDELAFSAISETLKWYCKDLEKAAFPFRVVDIGI</sequence>
<gene>
    <name evidence="2" type="ORF">HNQ81_001652</name>
</gene>
<dbReference type="RefSeq" id="WP_183350169.1">
    <property type="nucleotide sequence ID" value="NZ_JACHEO010000007.1"/>
</dbReference>
<dbReference type="Pfam" id="PF14803">
    <property type="entry name" value="Zn_ribbon_Nudix"/>
    <property type="match status" value="1"/>
</dbReference>
<dbReference type="PANTHER" id="PTHR43222">
    <property type="entry name" value="NUDIX HYDROLASE 23"/>
    <property type="match status" value="1"/>
</dbReference>
<evidence type="ECO:0000313" key="2">
    <source>
        <dbReference type="EMBL" id="MBB5347923.1"/>
    </source>
</evidence>
<evidence type="ECO:0000259" key="1">
    <source>
        <dbReference type="PROSITE" id="PS51462"/>
    </source>
</evidence>
<dbReference type="InterPro" id="IPR015797">
    <property type="entry name" value="NUDIX_hydrolase-like_dom_sf"/>
</dbReference>